<keyword evidence="2" id="KW-1185">Reference proteome</keyword>
<name>A0A409YII0_9AGAR</name>
<proteinExistence type="predicted"/>
<protein>
    <recommendedName>
        <fullName evidence="3">F-box domain-containing protein</fullName>
    </recommendedName>
</protein>
<accession>A0A409YII0</accession>
<dbReference type="OrthoDB" id="2745898at2759"/>
<comment type="caution">
    <text evidence="1">The sequence shown here is derived from an EMBL/GenBank/DDBJ whole genome shotgun (WGS) entry which is preliminary data.</text>
</comment>
<sequence>MSFVVETTRKTSIPDDIIYEIIEILAAEQPDTLEEDDPDTEWLWPDEELHDPPGRLQVKKFHTLSSFCLQHARKHIFAEVNLGTNIEKYTCNRPPKHMPRLNHQLAFFEEHKETLPYIRRLSLDINHFESRNLSLQEKLHDVMVQLSNLTLLKISFHDTAWPRSFFSTSKSVRSALQTLLRSSQNLSEVHLCDVSNFCLSDLVDAPYLQCLYVKETTFFVDGVKIEVNGLKKLKLHSFRKPKYFRHFVNVLVDRDGNGNLVSTLPRLKSLAFVIQSSSELPIILELVNAHGGSLEELSFEIFLNREAGNNDHSTWLNEMILPRKQTLQKIWMISCVEKEEQNPFAGLCSTLERMDEDNVLAELDITVQVQTDCDCTLGDEWLKFSRVLGTNRKWEHLTRVKIVVVVADYGRPDRSLQTALDGLRNTHLKALFSRPFEFELRVRTVIV</sequence>
<dbReference type="InParanoid" id="A0A409YII0"/>
<dbReference type="EMBL" id="NHTK01001146">
    <property type="protein sequence ID" value="PPR02775.1"/>
    <property type="molecule type" value="Genomic_DNA"/>
</dbReference>
<evidence type="ECO:0000313" key="2">
    <source>
        <dbReference type="Proteomes" id="UP000284842"/>
    </source>
</evidence>
<evidence type="ECO:0008006" key="3">
    <source>
        <dbReference type="Google" id="ProtNLM"/>
    </source>
</evidence>
<dbReference type="Proteomes" id="UP000284842">
    <property type="component" value="Unassembled WGS sequence"/>
</dbReference>
<reference evidence="1 2" key="1">
    <citation type="journal article" date="2018" name="Evol. Lett.">
        <title>Horizontal gene cluster transfer increased hallucinogenic mushroom diversity.</title>
        <authorList>
            <person name="Reynolds H.T."/>
            <person name="Vijayakumar V."/>
            <person name="Gluck-Thaler E."/>
            <person name="Korotkin H.B."/>
            <person name="Matheny P.B."/>
            <person name="Slot J.C."/>
        </authorList>
    </citation>
    <scope>NUCLEOTIDE SEQUENCE [LARGE SCALE GENOMIC DNA]</scope>
    <source>
        <strain evidence="1 2">2629</strain>
    </source>
</reference>
<gene>
    <name evidence="1" type="ORF">CVT24_002249</name>
</gene>
<dbReference type="AlphaFoldDB" id="A0A409YII0"/>
<evidence type="ECO:0000313" key="1">
    <source>
        <dbReference type="EMBL" id="PPR02775.1"/>
    </source>
</evidence>
<organism evidence="1 2">
    <name type="scientific">Panaeolus cyanescens</name>
    <dbReference type="NCBI Taxonomy" id="181874"/>
    <lineage>
        <taxon>Eukaryota</taxon>
        <taxon>Fungi</taxon>
        <taxon>Dikarya</taxon>
        <taxon>Basidiomycota</taxon>
        <taxon>Agaricomycotina</taxon>
        <taxon>Agaricomycetes</taxon>
        <taxon>Agaricomycetidae</taxon>
        <taxon>Agaricales</taxon>
        <taxon>Agaricineae</taxon>
        <taxon>Galeropsidaceae</taxon>
        <taxon>Panaeolus</taxon>
    </lineage>
</organism>